<dbReference type="InterPro" id="IPR001156">
    <property type="entry name" value="Transferrin-like_dom"/>
</dbReference>
<dbReference type="GO" id="GO:0005769">
    <property type="term" value="C:early endosome"/>
    <property type="evidence" value="ECO:0007669"/>
    <property type="project" value="TreeGrafter"/>
</dbReference>
<feature type="domain" description="Transferrin-like" evidence="2">
    <location>
        <begin position="433"/>
        <end position="759"/>
    </location>
</feature>
<name>A0A914W995_9BILA</name>
<feature type="chain" id="PRO_5036873286" evidence="1">
    <location>
        <begin position="23"/>
        <end position="759"/>
    </location>
</feature>
<evidence type="ECO:0000256" key="1">
    <source>
        <dbReference type="SAM" id="SignalP"/>
    </source>
</evidence>
<dbReference type="GO" id="GO:0006826">
    <property type="term" value="P:iron ion transport"/>
    <property type="evidence" value="ECO:0007669"/>
    <property type="project" value="TreeGrafter"/>
</dbReference>
<dbReference type="PROSITE" id="PS51408">
    <property type="entry name" value="TRANSFERRIN_LIKE_4"/>
    <property type="match status" value="2"/>
</dbReference>
<feature type="domain" description="Transferrin-like" evidence="2">
    <location>
        <begin position="33"/>
        <end position="416"/>
    </location>
</feature>
<feature type="signal peptide" evidence="1">
    <location>
        <begin position="1"/>
        <end position="22"/>
    </location>
</feature>
<dbReference type="GO" id="GO:0055037">
    <property type="term" value="C:recycling endosome"/>
    <property type="evidence" value="ECO:0007669"/>
    <property type="project" value="TreeGrafter"/>
</dbReference>
<reference evidence="4" key="1">
    <citation type="submission" date="2022-11" db="UniProtKB">
        <authorList>
            <consortium name="WormBaseParasite"/>
        </authorList>
    </citation>
    <scope>IDENTIFICATION</scope>
</reference>
<evidence type="ECO:0000313" key="4">
    <source>
        <dbReference type="WBParaSite" id="PSAMB.scaffold3580size17727.g21908.t1"/>
    </source>
</evidence>
<dbReference type="Proteomes" id="UP000887566">
    <property type="component" value="Unplaced"/>
</dbReference>
<dbReference type="GO" id="GO:0005615">
    <property type="term" value="C:extracellular space"/>
    <property type="evidence" value="ECO:0007669"/>
    <property type="project" value="TreeGrafter"/>
</dbReference>
<proteinExistence type="predicted"/>
<dbReference type="PANTHER" id="PTHR11485">
    <property type="entry name" value="TRANSFERRIN"/>
    <property type="match status" value="1"/>
</dbReference>
<dbReference type="AlphaFoldDB" id="A0A914W995"/>
<evidence type="ECO:0000259" key="2">
    <source>
        <dbReference type="PROSITE" id="PS51408"/>
    </source>
</evidence>
<keyword evidence="1" id="KW-0732">Signal</keyword>
<evidence type="ECO:0000313" key="3">
    <source>
        <dbReference type="Proteomes" id="UP000887566"/>
    </source>
</evidence>
<dbReference type="PRINTS" id="PR00422">
    <property type="entry name" value="TRANSFERRIN"/>
</dbReference>
<dbReference type="Gene3D" id="3.40.190.10">
    <property type="entry name" value="Periplasmic binding protein-like II"/>
    <property type="match status" value="4"/>
</dbReference>
<dbReference type="GO" id="GO:0005886">
    <property type="term" value="C:plasma membrane"/>
    <property type="evidence" value="ECO:0007669"/>
    <property type="project" value="TreeGrafter"/>
</dbReference>
<dbReference type="Pfam" id="PF00405">
    <property type="entry name" value="Transferrin"/>
    <property type="match status" value="3"/>
</dbReference>
<dbReference type="PANTHER" id="PTHR11485:SF29">
    <property type="entry name" value="TRANSFERRIN 2"/>
    <property type="match status" value="1"/>
</dbReference>
<dbReference type="SUPFAM" id="SSF53850">
    <property type="entry name" value="Periplasmic binding protein-like II"/>
    <property type="match status" value="2"/>
</dbReference>
<sequence>MRSAAFALLHGILFVIVRLISSQPMTGPLQIEVRLCVPQSELMKCKQLQFEMRQDATLVENRGNLKFFVAGQQQSGFLGRLTCVPTHHIYECADLIRDGAADVARFSAEDLFGLHQTNYSNNALVPIVASETSSPCSETNADCHEFVREYSVALTRRGGSVKNWANLRDSDVCFEKVGSTAGWVLPVSRLKVNFTATETRIDPKIAGSLFRILLDDNRQKRQLDEGARAVYNRCPLDLSVPNSLFAKSCAPGQWALDPNFVASYGKLCKLCSGVNQQCQADVEQNGALNCLQSKKGEVAFVSSLSITKFFHEKELLLDEYKLLCPEGLSSAKDFQGCHWAHIPEDAFLVHTPSNNNQRIAPAIIGEFLRSLYFTAKAQYYTAIDLLGRSEPKRLDRLSRPVGDIETYLRRFGGHQFYDAMEQSSPTCPQKISARLCVVSSEEEEKCNHIKVSFRAAALTMPLECVIGVSDADCVEKLNNNEVDLAVMGSHKADEFMHQGKVRPILAEINDHTDYAIALALLVGRVRNLHDFANNPGQLNVCSAGTDSFAGWEAPNRIFKDIGLIDAGECDKLTERWATMFRASCVPGATNATVTEGRRSPIDAHEVSGLCASCMGGAGSCLTPQQVTAEHSSFDSYYGDIGALRCLMRRKGDVAFLRSNAVKTMQLLRQYNLDPDFRQIGENQLTLLCGDGIGPMPYSEANVAKCNLGRTPRRWMVTKPGATDLEVLYWQDQWEMGLDRARNNYDWLKTYVHVTPGKTD</sequence>
<dbReference type="WBParaSite" id="PSAMB.scaffold3580size17727.g21908.t1">
    <property type="protein sequence ID" value="PSAMB.scaffold3580size17727.g21908.t1"/>
    <property type="gene ID" value="PSAMB.scaffold3580size17727.g21908"/>
</dbReference>
<protein>
    <submittedName>
        <fullName evidence="4">Transferrin-like domain-containing protein</fullName>
    </submittedName>
</protein>
<accession>A0A914W995</accession>
<dbReference type="SMART" id="SM00094">
    <property type="entry name" value="TR_FER"/>
    <property type="match status" value="1"/>
</dbReference>
<organism evidence="3 4">
    <name type="scientific">Plectus sambesii</name>
    <dbReference type="NCBI Taxonomy" id="2011161"/>
    <lineage>
        <taxon>Eukaryota</taxon>
        <taxon>Metazoa</taxon>
        <taxon>Ecdysozoa</taxon>
        <taxon>Nematoda</taxon>
        <taxon>Chromadorea</taxon>
        <taxon>Plectida</taxon>
        <taxon>Plectina</taxon>
        <taxon>Plectoidea</taxon>
        <taxon>Plectidae</taxon>
        <taxon>Plectus</taxon>
    </lineage>
</organism>
<keyword evidence="3" id="KW-1185">Reference proteome</keyword>